<evidence type="ECO:0000256" key="6">
    <source>
        <dbReference type="ARBA" id="ARBA00023136"/>
    </source>
</evidence>
<protein>
    <submittedName>
        <fullName evidence="12">Cbb3-type cytochrome c oxidase subunit I</fullName>
    </submittedName>
</protein>
<dbReference type="PROSITE" id="PS50855">
    <property type="entry name" value="COX1"/>
    <property type="match status" value="1"/>
</dbReference>
<organism evidence="12 13">
    <name type="scientific">Streptomyces montanisoli</name>
    <dbReference type="NCBI Taxonomy" id="2798581"/>
    <lineage>
        <taxon>Bacteria</taxon>
        <taxon>Bacillati</taxon>
        <taxon>Actinomycetota</taxon>
        <taxon>Actinomycetes</taxon>
        <taxon>Kitasatosporales</taxon>
        <taxon>Streptomycetaceae</taxon>
        <taxon>Streptomyces</taxon>
    </lineage>
</organism>
<keyword evidence="13" id="KW-1185">Reference proteome</keyword>
<dbReference type="PANTHER" id="PTHR10422">
    <property type="entry name" value="CYTOCHROME C OXIDASE SUBUNIT 1"/>
    <property type="match status" value="1"/>
</dbReference>
<dbReference type="RefSeq" id="WP_209338624.1">
    <property type="nucleotide sequence ID" value="NZ_JAGIQL010000011.1"/>
</dbReference>
<accession>A0A940MD27</accession>
<proteinExistence type="inferred from homology"/>
<evidence type="ECO:0000313" key="13">
    <source>
        <dbReference type="Proteomes" id="UP000670475"/>
    </source>
</evidence>
<dbReference type="PRINTS" id="PR01165">
    <property type="entry name" value="CYCOXIDASEI"/>
</dbReference>
<feature type="transmembrane region" description="Helical" evidence="10">
    <location>
        <begin position="315"/>
        <end position="338"/>
    </location>
</feature>
<evidence type="ECO:0000256" key="10">
    <source>
        <dbReference type="SAM" id="Phobius"/>
    </source>
</evidence>
<feature type="transmembrane region" description="Helical" evidence="10">
    <location>
        <begin position="32"/>
        <end position="54"/>
    </location>
</feature>
<dbReference type="Pfam" id="PF00115">
    <property type="entry name" value="COX1"/>
    <property type="match status" value="1"/>
</dbReference>
<evidence type="ECO:0000256" key="4">
    <source>
        <dbReference type="ARBA" id="ARBA00022982"/>
    </source>
</evidence>
<keyword evidence="8" id="KW-0479">Metal-binding</keyword>
<evidence type="ECO:0000256" key="2">
    <source>
        <dbReference type="ARBA" id="ARBA00022660"/>
    </source>
</evidence>
<sequence>MTVPATSDPADTRTAEPDGWLGWLTTTDHKRIGLLTLATSVVLLFLMGILALIMRGQLAQPGEDLIDAHTYNQVFTIHGSGMIYLVMTPFAIGLGVYLVPLQVGAPALATPRTTLLGYWLYVLGALSMLCGFAIPSGAARSGWFSYPPLADSDYSPGAGPDLWVIGVAMSAIGILLMAWAVLWTVLRKRAIGMTMLRLPVFSWSMVVTCLMVLGAFPSLLAALVLLALGRGDPAIFDSNVWNIGYQHLFWFYGHPVVYVMFFPYLAAVAEVLAVFCGRRFFGYKATVLSLLVFAALSMSVWGHHMFTTGQASNDYYSLTSILLTVPAGAEYFGMLGTLVGGRIVFRTPMLFALAFIPQFLIGGLTGIMTGTPVIDYHVTDSYFIVAHFHYTLFAGSAFGLFAAVYYWFPKVTGVMLDERLGKIHFWLLVVGANLTFLPMFGLGYKGMPRRVNTYSSVDGFGLLNLLASCGAAVLAAGMIVFAVNILRSLLRRRRGGLAPMPDNPWNAHTLEWATSSPPPPENFTPDRPLPPITSNAPLLDLPMAQKEAEGANPGKTAQPGEPAGPAERSGL</sequence>
<feature type="transmembrane region" description="Helical" evidence="10">
    <location>
        <begin position="350"/>
        <end position="368"/>
    </location>
</feature>
<feature type="transmembrane region" description="Helical" evidence="10">
    <location>
        <begin position="249"/>
        <end position="273"/>
    </location>
</feature>
<dbReference type="GO" id="GO:0020037">
    <property type="term" value="F:heme binding"/>
    <property type="evidence" value="ECO:0007669"/>
    <property type="project" value="InterPro"/>
</dbReference>
<feature type="transmembrane region" description="Helical" evidence="10">
    <location>
        <begin position="198"/>
        <end position="229"/>
    </location>
</feature>
<keyword evidence="6 10" id="KW-0472">Membrane</keyword>
<dbReference type="AlphaFoldDB" id="A0A940MD27"/>
<gene>
    <name evidence="12" type="ORF">JFN87_04880</name>
</gene>
<dbReference type="GO" id="GO:0009060">
    <property type="term" value="P:aerobic respiration"/>
    <property type="evidence" value="ECO:0007669"/>
    <property type="project" value="InterPro"/>
</dbReference>
<dbReference type="InterPro" id="IPR023615">
    <property type="entry name" value="Cyt_c_Oxase_su1_BS"/>
</dbReference>
<feature type="transmembrane region" description="Helical" evidence="10">
    <location>
        <begin position="462"/>
        <end position="486"/>
    </location>
</feature>
<evidence type="ECO:0000256" key="5">
    <source>
        <dbReference type="ARBA" id="ARBA00022989"/>
    </source>
</evidence>
<feature type="transmembrane region" description="Helical" evidence="10">
    <location>
        <begin position="115"/>
        <end position="134"/>
    </location>
</feature>
<dbReference type="GO" id="GO:0015990">
    <property type="term" value="P:electron transport coupled proton transport"/>
    <property type="evidence" value="ECO:0007669"/>
    <property type="project" value="TreeGrafter"/>
</dbReference>
<evidence type="ECO:0000256" key="8">
    <source>
        <dbReference type="RuleBase" id="RU000370"/>
    </source>
</evidence>
<keyword evidence="5 10" id="KW-1133">Transmembrane helix</keyword>
<evidence type="ECO:0000256" key="7">
    <source>
        <dbReference type="ARBA" id="ARBA00025218"/>
    </source>
</evidence>
<dbReference type="GO" id="GO:0022904">
    <property type="term" value="P:respiratory electron transport chain"/>
    <property type="evidence" value="ECO:0007669"/>
    <property type="project" value="TreeGrafter"/>
</dbReference>
<evidence type="ECO:0000256" key="3">
    <source>
        <dbReference type="ARBA" id="ARBA00022692"/>
    </source>
</evidence>
<dbReference type="Proteomes" id="UP000670475">
    <property type="component" value="Unassembled WGS sequence"/>
</dbReference>
<keyword evidence="8" id="KW-0408">Iron</keyword>
<feature type="domain" description="Cytochrome oxidase subunit I profile" evidence="11">
    <location>
        <begin position="23"/>
        <end position="533"/>
    </location>
</feature>
<keyword evidence="3 8" id="KW-0812">Transmembrane</keyword>
<evidence type="ECO:0000313" key="12">
    <source>
        <dbReference type="EMBL" id="MBP0456841.1"/>
    </source>
</evidence>
<dbReference type="Gene3D" id="1.20.210.10">
    <property type="entry name" value="Cytochrome c oxidase-like, subunit I domain"/>
    <property type="match status" value="1"/>
</dbReference>
<keyword evidence="4 8" id="KW-0249">Electron transport</keyword>
<dbReference type="SUPFAM" id="SSF81442">
    <property type="entry name" value="Cytochrome c oxidase subunit I-like"/>
    <property type="match status" value="1"/>
</dbReference>
<name>A0A940MD27_9ACTN</name>
<dbReference type="EMBL" id="JAGIQL010000011">
    <property type="protein sequence ID" value="MBP0456841.1"/>
    <property type="molecule type" value="Genomic_DNA"/>
</dbReference>
<dbReference type="PROSITE" id="PS00077">
    <property type="entry name" value="COX1_CUB"/>
    <property type="match status" value="1"/>
</dbReference>
<dbReference type="PANTHER" id="PTHR10422:SF18">
    <property type="entry name" value="CYTOCHROME C OXIDASE SUBUNIT 1"/>
    <property type="match status" value="1"/>
</dbReference>
<dbReference type="GO" id="GO:0016020">
    <property type="term" value="C:membrane"/>
    <property type="evidence" value="ECO:0007669"/>
    <property type="project" value="UniProtKB-SubCell"/>
</dbReference>
<feature type="compositionally biased region" description="Pro residues" evidence="9">
    <location>
        <begin position="516"/>
        <end position="531"/>
    </location>
</feature>
<keyword evidence="8" id="KW-0349">Heme</keyword>
<comment type="caution">
    <text evidence="12">The sequence shown here is derived from an EMBL/GenBank/DDBJ whole genome shotgun (WGS) entry which is preliminary data.</text>
</comment>
<reference evidence="12" key="1">
    <citation type="submission" date="2021-03" db="EMBL/GenBank/DDBJ databases">
        <title>Whole genome sequence of Streptomyces bomunensis MMS17-BM035.</title>
        <authorList>
            <person name="Lee J.H."/>
        </authorList>
    </citation>
    <scope>NUCLEOTIDE SEQUENCE</scope>
    <source>
        <strain evidence="12">MMS17-BM035</strain>
    </source>
</reference>
<keyword evidence="2 8" id="KW-0679">Respiratory chain</keyword>
<comment type="similarity">
    <text evidence="8">Belongs to the heme-copper respiratory oxidase family.</text>
</comment>
<feature type="transmembrane region" description="Helical" evidence="10">
    <location>
        <begin position="420"/>
        <end position="442"/>
    </location>
</feature>
<feature type="transmembrane region" description="Helical" evidence="10">
    <location>
        <begin position="388"/>
        <end position="408"/>
    </location>
</feature>
<evidence type="ECO:0000256" key="1">
    <source>
        <dbReference type="ARBA" id="ARBA00004141"/>
    </source>
</evidence>
<evidence type="ECO:0000259" key="11">
    <source>
        <dbReference type="PROSITE" id="PS50855"/>
    </source>
</evidence>
<feature type="transmembrane region" description="Helical" evidence="10">
    <location>
        <begin position="82"/>
        <end position="103"/>
    </location>
</feature>
<dbReference type="GO" id="GO:0004129">
    <property type="term" value="F:cytochrome-c oxidase activity"/>
    <property type="evidence" value="ECO:0007669"/>
    <property type="project" value="InterPro"/>
</dbReference>
<keyword evidence="8" id="KW-0813">Transport</keyword>
<feature type="region of interest" description="Disordered" evidence="9">
    <location>
        <begin position="508"/>
        <end position="571"/>
    </location>
</feature>
<dbReference type="InterPro" id="IPR000883">
    <property type="entry name" value="Cyt_C_Oxase_1"/>
</dbReference>
<feature type="transmembrane region" description="Helical" evidence="10">
    <location>
        <begin position="162"/>
        <end position="186"/>
    </location>
</feature>
<comment type="subcellular location">
    <subcellularLocation>
        <location evidence="1">Membrane</location>
        <topology evidence="1">Multi-pass membrane protein</topology>
    </subcellularLocation>
</comment>
<evidence type="ECO:0000256" key="9">
    <source>
        <dbReference type="SAM" id="MobiDB-lite"/>
    </source>
</evidence>
<dbReference type="InterPro" id="IPR023616">
    <property type="entry name" value="Cyt_c_oxase-like_su1_dom"/>
</dbReference>
<feature type="transmembrane region" description="Helical" evidence="10">
    <location>
        <begin position="285"/>
        <end position="303"/>
    </location>
</feature>
<dbReference type="InterPro" id="IPR036927">
    <property type="entry name" value="Cyt_c_oxase-like_su1_sf"/>
</dbReference>
<comment type="function">
    <text evidence="7">Cytochrome c oxidase is the component of the respiratory chain that catalyzes the reduction of oxygen to water. Subunits 1-3 form the functional core of the enzyme complex. CO I is the catalytic subunit of the enzyme. Electrons originating in cytochrome c are transferred via the copper A center of subunit 2 and heme A of subunit 1 to the bimetallic center formed by heme A3 and copper B.</text>
</comment>